<dbReference type="EMBL" id="SSTE01007205">
    <property type="protein sequence ID" value="KAA0057143.1"/>
    <property type="molecule type" value="Genomic_DNA"/>
</dbReference>
<organism evidence="2 3">
    <name type="scientific">Cucumis melo var. makuwa</name>
    <name type="common">Oriental melon</name>
    <dbReference type="NCBI Taxonomy" id="1194695"/>
    <lineage>
        <taxon>Eukaryota</taxon>
        <taxon>Viridiplantae</taxon>
        <taxon>Streptophyta</taxon>
        <taxon>Embryophyta</taxon>
        <taxon>Tracheophyta</taxon>
        <taxon>Spermatophyta</taxon>
        <taxon>Magnoliopsida</taxon>
        <taxon>eudicotyledons</taxon>
        <taxon>Gunneridae</taxon>
        <taxon>Pentapetalae</taxon>
        <taxon>rosids</taxon>
        <taxon>fabids</taxon>
        <taxon>Cucurbitales</taxon>
        <taxon>Cucurbitaceae</taxon>
        <taxon>Benincaseae</taxon>
        <taxon>Cucumis</taxon>
    </lineage>
</organism>
<proteinExistence type="predicted"/>
<gene>
    <name evidence="2" type="ORF">E6C27_scaffold741G00020</name>
</gene>
<dbReference type="Proteomes" id="UP000321393">
    <property type="component" value="Unassembled WGS sequence"/>
</dbReference>
<comment type="caution">
    <text evidence="2">The sequence shown here is derived from an EMBL/GenBank/DDBJ whole genome shotgun (WGS) entry which is preliminary data.</text>
</comment>
<evidence type="ECO:0000256" key="1">
    <source>
        <dbReference type="SAM" id="MobiDB-lite"/>
    </source>
</evidence>
<sequence>MAELSSGSVERTYQSSAPEGCTYQSSAPEGYTHQSSAPEGCTYQSGAPEGCTYQSSAPEGCTYQSSAPEGCTYQSGQKRHPLTYPRKGKLPPNKPTARPENSSVNSVLPSREKSRAISYSNIQTLIGCSNIREFIENPERRKEGLGGLVKQGVRLGLKAFGSARLGSTSARLGLASAHISACGSAQLGSQLGSTWLAARLSTARGSAHSARSARLTRLTRLGSLGFVCGSRLGLEAGLGLNAGPRVGLDENGSHGDRFSPGERWRRRFADDARGTQLAVSWSGDERRQICCCVRPRRNRKWMGSRGGRRWLVASTTVDGRGGNDVRLQRATVAGQR</sequence>
<name>A0A5A7UMJ9_CUCMM</name>
<protein>
    <submittedName>
        <fullName evidence="2">NBS-LRR type resistance protein</fullName>
    </submittedName>
</protein>
<dbReference type="AlphaFoldDB" id="A0A5A7UMJ9"/>
<feature type="compositionally biased region" description="Basic residues" evidence="1">
    <location>
        <begin position="77"/>
        <end position="89"/>
    </location>
</feature>
<feature type="region of interest" description="Disordered" evidence="1">
    <location>
        <begin position="72"/>
        <end position="110"/>
    </location>
</feature>
<feature type="region of interest" description="Disordered" evidence="1">
    <location>
        <begin position="1"/>
        <end position="49"/>
    </location>
</feature>
<evidence type="ECO:0000313" key="2">
    <source>
        <dbReference type="EMBL" id="KAA0057143.1"/>
    </source>
</evidence>
<accession>A0A5A7UMJ9</accession>
<feature type="compositionally biased region" description="Polar residues" evidence="1">
    <location>
        <begin position="1"/>
        <end position="45"/>
    </location>
</feature>
<feature type="compositionally biased region" description="Polar residues" evidence="1">
    <location>
        <begin position="99"/>
        <end position="108"/>
    </location>
</feature>
<dbReference type="STRING" id="1194695.A0A5A7UMJ9"/>
<evidence type="ECO:0000313" key="3">
    <source>
        <dbReference type="Proteomes" id="UP000321393"/>
    </source>
</evidence>
<reference evidence="2 3" key="1">
    <citation type="submission" date="2019-08" db="EMBL/GenBank/DDBJ databases">
        <title>Draft genome sequences of two oriental melons (Cucumis melo L. var makuwa).</title>
        <authorList>
            <person name="Kwon S.-Y."/>
        </authorList>
    </citation>
    <scope>NUCLEOTIDE SEQUENCE [LARGE SCALE GENOMIC DNA]</scope>
    <source>
        <strain evidence="3">cv. SW 3</strain>
        <tissue evidence="2">Leaf</tissue>
    </source>
</reference>